<dbReference type="AlphaFoldDB" id="A0A4Z1NDP0"/>
<dbReference type="Gene3D" id="2.30.30.790">
    <property type="match status" value="1"/>
</dbReference>
<dbReference type="GO" id="GO:0003735">
    <property type="term" value="F:structural constituent of ribosome"/>
    <property type="evidence" value="ECO:0007669"/>
    <property type="project" value="InterPro"/>
</dbReference>
<dbReference type="PANTHER" id="PTHR15680">
    <property type="entry name" value="RIBOSOMAL PROTEIN L19"/>
    <property type="match status" value="1"/>
</dbReference>
<evidence type="ECO:0000256" key="4">
    <source>
        <dbReference type="SAM" id="MobiDB-lite"/>
    </source>
</evidence>
<dbReference type="Proteomes" id="UP000298493">
    <property type="component" value="Unassembled WGS sequence"/>
</dbReference>
<keyword evidence="6" id="KW-1185">Reference proteome</keyword>
<protein>
    <submittedName>
        <fullName evidence="5">Ribosomal protein L19</fullName>
    </submittedName>
</protein>
<evidence type="ECO:0000256" key="1">
    <source>
        <dbReference type="ARBA" id="ARBA00005781"/>
    </source>
</evidence>
<dbReference type="InterPro" id="IPR001857">
    <property type="entry name" value="Ribosomal_bL19"/>
</dbReference>
<dbReference type="GO" id="GO:0006412">
    <property type="term" value="P:translation"/>
    <property type="evidence" value="ECO:0007669"/>
    <property type="project" value="InterPro"/>
</dbReference>
<comment type="similarity">
    <text evidence="1">Belongs to the bacterial ribosomal protein bL19 family.</text>
</comment>
<evidence type="ECO:0000313" key="5">
    <source>
        <dbReference type="EMBL" id="TID13466.1"/>
    </source>
</evidence>
<dbReference type="InterPro" id="IPR008991">
    <property type="entry name" value="Translation_prot_SH3-like_sf"/>
</dbReference>
<accession>A0A4Z1NDP0</accession>
<name>A0A4Z1NDP0_9PEZI</name>
<proteinExistence type="inferred from homology"/>
<dbReference type="STRING" id="86259.A0A4Z1NDP0"/>
<gene>
    <name evidence="5" type="ORF">E6O75_ATG11382</name>
</gene>
<dbReference type="EMBL" id="SNSC02000026">
    <property type="protein sequence ID" value="TID13466.1"/>
    <property type="molecule type" value="Genomic_DNA"/>
</dbReference>
<feature type="compositionally biased region" description="Basic residues" evidence="4">
    <location>
        <begin position="236"/>
        <end position="246"/>
    </location>
</feature>
<dbReference type="GO" id="GO:0005762">
    <property type="term" value="C:mitochondrial large ribosomal subunit"/>
    <property type="evidence" value="ECO:0007669"/>
    <property type="project" value="TreeGrafter"/>
</dbReference>
<keyword evidence="2 5" id="KW-0689">Ribosomal protein</keyword>
<dbReference type="FunFam" id="2.30.30.790:FF:000007">
    <property type="entry name" value="Mitochondrial ribosomal protein, putative"/>
    <property type="match status" value="1"/>
</dbReference>
<dbReference type="InterPro" id="IPR038657">
    <property type="entry name" value="Ribosomal_bL19_sf"/>
</dbReference>
<evidence type="ECO:0000256" key="3">
    <source>
        <dbReference type="ARBA" id="ARBA00023274"/>
    </source>
</evidence>
<organism evidence="5 6">
    <name type="scientific">Venturia nashicola</name>
    <dbReference type="NCBI Taxonomy" id="86259"/>
    <lineage>
        <taxon>Eukaryota</taxon>
        <taxon>Fungi</taxon>
        <taxon>Dikarya</taxon>
        <taxon>Ascomycota</taxon>
        <taxon>Pezizomycotina</taxon>
        <taxon>Dothideomycetes</taxon>
        <taxon>Pleosporomycetidae</taxon>
        <taxon>Venturiales</taxon>
        <taxon>Venturiaceae</taxon>
        <taxon>Venturia</taxon>
    </lineage>
</organism>
<reference evidence="5 6" key="1">
    <citation type="submission" date="2019-04" db="EMBL/GenBank/DDBJ databases">
        <title>High contiguity whole genome sequence and gene annotation resource for two Venturia nashicola isolates.</title>
        <authorList>
            <person name="Prokchorchik M."/>
            <person name="Won K."/>
            <person name="Lee Y."/>
            <person name="Choi E.D."/>
            <person name="Segonzac C."/>
            <person name="Sohn K.H."/>
        </authorList>
    </citation>
    <scope>NUCLEOTIDE SEQUENCE [LARGE SCALE GENOMIC DNA]</scope>
    <source>
        <strain evidence="5 6">PRI2</strain>
    </source>
</reference>
<dbReference type="PANTHER" id="PTHR15680:SF9">
    <property type="entry name" value="LARGE RIBOSOMAL SUBUNIT PROTEIN BL19M"/>
    <property type="match status" value="1"/>
</dbReference>
<comment type="caution">
    <text evidence="5">The sequence shown here is derived from an EMBL/GenBank/DDBJ whole genome shotgun (WGS) entry which is preliminary data.</text>
</comment>
<dbReference type="SUPFAM" id="SSF50104">
    <property type="entry name" value="Translation proteins SH3-like domain"/>
    <property type="match status" value="1"/>
</dbReference>
<evidence type="ECO:0000313" key="6">
    <source>
        <dbReference type="Proteomes" id="UP000298493"/>
    </source>
</evidence>
<evidence type="ECO:0000256" key="2">
    <source>
        <dbReference type="ARBA" id="ARBA00022980"/>
    </source>
</evidence>
<feature type="region of interest" description="Disordered" evidence="4">
    <location>
        <begin position="222"/>
        <end position="246"/>
    </location>
</feature>
<sequence length="246" mass="27855">MAPSRAAFRPLGTLKTALRQCRAQKVQRRWQHSYQRDIGGYEPEDGGDFIDVTATSTEAPAPAFEAIEDPFARRPRKDIPVFPPLPSTWAKCKDPVGVVAESQIKLLDPAGVRTRLFAKSNSEAAKVGDILLVRLKNGEPFAGVCMNIRRRGVDTGILLRNQLTRVGVEMWYKIYSPNITGIEVVQRREKKARRARLYFLRKPKHDMGSVEGVVRQYLRQRAQLGSSQSKRDAGYHQKKTNGKKRR</sequence>
<keyword evidence="3" id="KW-0687">Ribonucleoprotein</keyword>
<dbReference type="Pfam" id="PF01245">
    <property type="entry name" value="Ribosomal_L19"/>
    <property type="match status" value="1"/>
</dbReference>